<keyword evidence="2" id="KW-1185">Reference proteome</keyword>
<gene>
    <name evidence="1" type="ORF">AVEN_141197_1</name>
</gene>
<name>A0A4Y2ERN4_ARAVE</name>
<protein>
    <submittedName>
        <fullName evidence="1">Uncharacterized protein</fullName>
    </submittedName>
</protein>
<dbReference type="EMBL" id="BGPR01000685">
    <property type="protein sequence ID" value="GBM31501.1"/>
    <property type="molecule type" value="Genomic_DNA"/>
</dbReference>
<organism evidence="1 2">
    <name type="scientific">Araneus ventricosus</name>
    <name type="common">Orbweaver spider</name>
    <name type="synonym">Epeira ventricosa</name>
    <dbReference type="NCBI Taxonomy" id="182803"/>
    <lineage>
        <taxon>Eukaryota</taxon>
        <taxon>Metazoa</taxon>
        <taxon>Ecdysozoa</taxon>
        <taxon>Arthropoda</taxon>
        <taxon>Chelicerata</taxon>
        <taxon>Arachnida</taxon>
        <taxon>Araneae</taxon>
        <taxon>Araneomorphae</taxon>
        <taxon>Entelegynae</taxon>
        <taxon>Araneoidea</taxon>
        <taxon>Araneidae</taxon>
        <taxon>Araneus</taxon>
    </lineage>
</organism>
<comment type="caution">
    <text evidence="1">The sequence shown here is derived from an EMBL/GenBank/DDBJ whole genome shotgun (WGS) entry which is preliminary data.</text>
</comment>
<evidence type="ECO:0000313" key="2">
    <source>
        <dbReference type="Proteomes" id="UP000499080"/>
    </source>
</evidence>
<evidence type="ECO:0000313" key="1">
    <source>
        <dbReference type="EMBL" id="GBM31501.1"/>
    </source>
</evidence>
<sequence>MKIQLKSTALLSERYAVFDRSAAAIASSVLHDIVLITDSDVSHVVDKNKIRRGKQNVRAELCSKSDESPLQDLYLDGKKDDTLAVDLAHSERSRRLKKEEHYSLIKEPSSVYIDHVTPTSGSSEDIVTFIISYLSGRGIYLGKISCHGM</sequence>
<accession>A0A4Y2ERN4</accession>
<dbReference type="Proteomes" id="UP000499080">
    <property type="component" value="Unassembled WGS sequence"/>
</dbReference>
<reference evidence="1 2" key="1">
    <citation type="journal article" date="2019" name="Sci. Rep.">
        <title>Orb-weaving spider Araneus ventricosus genome elucidates the spidroin gene catalogue.</title>
        <authorList>
            <person name="Kono N."/>
            <person name="Nakamura H."/>
            <person name="Ohtoshi R."/>
            <person name="Moran D.A.P."/>
            <person name="Shinohara A."/>
            <person name="Yoshida Y."/>
            <person name="Fujiwara M."/>
            <person name="Mori M."/>
            <person name="Tomita M."/>
            <person name="Arakawa K."/>
        </authorList>
    </citation>
    <scope>NUCLEOTIDE SEQUENCE [LARGE SCALE GENOMIC DNA]</scope>
</reference>
<dbReference type="AlphaFoldDB" id="A0A4Y2ERN4"/>
<dbReference type="OrthoDB" id="6782438at2759"/>
<proteinExistence type="predicted"/>